<evidence type="ECO:0000313" key="2">
    <source>
        <dbReference type="EMBL" id="KAF3770402.1"/>
    </source>
</evidence>
<gene>
    <name evidence="2" type="ORF">M406DRAFT_349196</name>
</gene>
<name>A0A9P5CU56_CRYP1</name>
<proteinExistence type="predicted"/>
<sequence>MESIDTTIAPFPSSKPLIVLTDPEGLSLDTFTNRHGEVVACSYLDAELGGEEEQDAKTTPVSPFADPKDMDYRMMGLQDEPEGEENMTSYWEFSDSSTSDTSSDSEEDEDEEDEMDFIYDHEERRKIRLAEISDGLISFPAFDDPHHNKRMGVVGHDTNTTITTKAAAAAVAAAAVASSSFFADMDPEDVRDAEELLMDEDDDEGDLIDAIEAVEREYANDSSWARPVPQWAWLRASNSFPVFHLGPTDFRHGRSKLRMAVSAADESAMSDDHDDDYGVYDEEDDEHRADLMLSRMPKREDVQDVAFTEVPWL</sequence>
<comment type="caution">
    <text evidence="2">The sequence shown here is derived from an EMBL/GenBank/DDBJ whole genome shotgun (WGS) entry which is preliminary data.</text>
</comment>
<feature type="compositionally biased region" description="Acidic residues" evidence="1">
    <location>
        <begin position="103"/>
        <end position="114"/>
    </location>
</feature>
<reference evidence="2" key="1">
    <citation type="journal article" date="2020" name="Phytopathology">
        <title>Genome sequence of the chestnut blight fungus Cryphonectria parasitica EP155: A fundamental resource for an archetypical invasive plant pathogen.</title>
        <authorList>
            <person name="Crouch J.A."/>
            <person name="Dawe A."/>
            <person name="Aerts A."/>
            <person name="Barry K."/>
            <person name="Churchill A.C.L."/>
            <person name="Grimwood J."/>
            <person name="Hillman B."/>
            <person name="Milgroom M.G."/>
            <person name="Pangilinan J."/>
            <person name="Smith M."/>
            <person name="Salamov A."/>
            <person name="Schmutz J."/>
            <person name="Yadav J."/>
            <person name="Grigoriev I.V."/>
            <person name="Nuss D."/>
        </authorList>
    </citation>
    <scope>NUCLEOTIDE SEQUENCE</scope>
    <source>
        <strain evidence="2">EP155</strain>
    </source>
</reference>
<keyword evidence="3" id="KW-1185">Reference proteome</keyword>
<evidence type="ECO:0000313" key="3">
    <source>
        <dbReference type="Proteomes" id="UP000803844"/>
    </source>
</evidence>
<accession>A0A9P5CU56</accession>
<dbReference type="EMBL" id="MU032344">
    <property type="protein sequence ID" value="KAF3770402.1"/>
    <property type="molecule type" value="Genomic_DNA"/>
</dbReference>
<dbReference type="AlphaFoldDB" id="A0A9P5CU56"/>
<dbReference type="OrthoDB" id="5243651at2759"/>
<dbReference type="RefSeq" id="XP_040781363.1">
    <property type="nucleotide sequence ID" value="XM_040922450.1"/>
</dbReference>
<dbReference type="Proteomes" id="UP000803844">
    <property type="component" value="Unassembled WGS sequence"/>
</dbReference>
<evidence type="ECO:0000256" key="1">
    <source>
        <dbReference type="SAM" id="MobiDB-lite"/>
    </source>
</evidence>
<protein>
    <submittedName>
        <fullName evidence="2">Uncharacterized protein</fullName>
    </submittedName>
</protein>
<organism evidence="2 3">
    <name type="scientific">Cryphonectria parasitica (strain ATCC 38755 / EP155)</name>
    <dbReference type="NCBI Taxonomy" id="660469"/>
    <lineage>
        <taxon>Eukaryota</taxon>
        <taxon>Fungi</taxon>
        <taxon>Dikarya</taxon>
        <taxon>Ascomycota</taxon>
        <taxon>Pezizomycotina</taxon>
        <taxon>Sordariomycetes</taxon>
        <taxon>Sordariomycetidae</taxon>
        <taxon>Diaporthales</taxon>
        <taxon>Cryphonectriaceae</taxon>
        <taxon>Cryphonectria-Endothia species complex</taxon>
        <taxon>Cryphonectria</taxon>
    </lineage>
</organism>
<feature type="region of interest" description="Disordered" evidence="1">
    <location>
        <begin position="50"/>
        <end position="69"/>
    </location>
</feature>
<dbReference type="GeneID" id="63839579"/>
<feature type="region of interest" description="Disordered" evidence="1">
    <location>
        <begin position="92"/>
        <end position="114"/>
    </location>
</feature>